<dbReference type="EC" id="6.3.5.4" evidence="3"/>
<keyword evidence="4 9" id="KW-0547">Nucleotide-binding</keyword>
<feature type="active site" description="For GATase activity" evidence="8">
    <location>
        <position position="2"/>
    </location>
</feature>
<keyword evidence="5 9" id="KW-0067">ATP-binding</keyword>
<dbReference type="Gene3D" id="3.40.50.620">
    <property type="entry name" value="HUPs"/>
    <property type="match status" value="2"/>
</dbReference>
<keyword evidence="8" id="KW-0028">Amino-acid biosynthesis</keyword>
<dbReference type="InterPro" id="IPR051786">
    <property type="entry name" value="ASN_synthetase/amidase"/>
</dbReference>
<accession>A0A4Q1CDQ0</accession>
<dbReference type="RefSeq" id="WP_129132964.1">
    <property type="nucleotide sequence ID" value="NZ_SDHW01000011.1"/>
</dbReference>
<dbReference type="Pfam" id="PF00733">
    <property type="entry name" value="Asn_synthase"/>
    <property type="match status" value="1"/>
</dbReference>
<dbReference type="InterPro" id="IPR001962">
    <property type="entry name" value="Asn_synthase"/>
</dbReference>
<evidence type="ECO:0000256" key="4">
    <source>
        <dbReference type="ARBA" id="ARBA00022741"/>
    </source>
</evidence>
<evidence type="ECO:0000256" key="1">
    <source>
        <dbReference type="ARBA" id="ARBA00005187"/>
    </source>
</evidence>
<dbReference type="PIRSF" id="PIRSF001589">
    <property type="entry name" value="Asn_synthetase_glu-h"/>
    <property type="match status" value="1"/>
</dbReference>
<evidence type="ECO:0000256" key="8">
    <source>
        <dbReference type="PIRSR" id="PIRSR001589-1"/>
    </source>
</evidence>
<feature type="domain" description="Glutamine amidotransferase type-2" evidence="10">
    <location>
        <begin position="2"/>
        <end position="211"/>
    </location>
</feature>
<comment type="catalytic activity">
    <reaction evidence="7">
        <text>L-aspartate + L-glutamine + ATP + H2O = L-asparagine + L-glutamate + AMP + diphosphate + H(+)</text>
        <dbReference type="Rhea" id="RHEA:12228"/>
        <dbReference type="ChEBI" id="CHEBI:15377"/>
        <dbReference type="ChEBI" id="CHEBI:15378"/>
        <dbReference type="ChEBI" id="CHEBI:29985"/>
        <dbReference type="ChEBI" id="CHEBI:29991"/>
        <dbReference type="ChEBI" id="CHEBI:30616"/>
        <dbReference type="ChEBI" id="CHEBI:33019"/>
        <dbReference type="ChEBI" id="CHEBI:58048"/>
        <dbReference type="ChEBI" id="CHEBI:58359"/>
        <dbReference type="ChEBI" id="CHEBI:456215"/>
        <dbReference type="EC" id="6.3.5.4"/>
    </reaction>
</comment>
<evidence type="ECO:0000256" key="2">
    <source>
        <dbReference type="ARBA" id="ARBA00005752"/>
    </source>
</evidence>
<keyword evidence="11" id="KW-0436">Ligase</keyword>
<dbReference type="InterPro" id="IPR006426">
    <property type="entry name" value="Asn_synth_AEB"/>
</dbReference>
<protein>
    <recommendedName>
        <fullName evidence="3">asparagine synthase (glutamine-hydrolyzing)</fullName>
        <ecNumber evidence="3">6.3.5.4</ecNumber>
    </recommendedName>
</protein>
<dbReference type="Proteomes" id="UP000290204">
    <property type="component" value="Unassembled WGS sequence"/>
</dbReference>
<sequence length="591" mass="67935">MCRIAGIFDPVAENLQQRIEGMRDAMHRGGPDSAGVFVHPQLPLALGHRRLSLIDLSEAGHQPMIDAELTIIFNGEIYNYLELRSTLKHYGHEFRTESDTEVILKAYRQWGVDAFEYFNGMFALALWDERNQQLILARDHAGIKPLYYSTDGKRLYFASEIRAFAHAGKVFEENSKWRSAFLTFGHLPEPITTLKDVVPLQKGTALIIDLPSLHIKEHRFFEWTFNGKLKQEDEAIALMRETLEQAVERHLVSDAPIGLFLSGGIDSSLLTLIASHTRKDNLHTLSIVFTEEAFSEEKYQKLIIEKTGAKHQSFLVTKAIFNQQLDDAMQAMDQPTLDGINTYFISMYAKAYGLKAVLSGLGADELFGGYPSFQQQKKMKLVEKMPESLLRGLQRMPDHRLRKLSYVGLQNSAAEYLSYRGIFTPVSVAALLETTEKEVEDDLQELSAYYPVQGLKNGNRISWLETNFYMQNQLLKDSDFMSMWHGLEIRVPFLDKEVMLMAAAMDPAIKFKKVPPKYPLVKAFENELPEAIWKRKKQGFTFPFEGWLKENEYIRPSNNAEQKLYQQFQQKKLSWGRYWCALLMNRFTPLP</sequence>
<evidence type="ECO:0000256" key="7">
    <source>
        <dbReference type="ARBA" id="ARBA00048741"/>
    </source>
</evidence>
<evidence type="ECO:0000313" key="12">
    <source>
        <dbReference type="Proteomes" id="UP000290204"/>
    </source>
</evidence>
<evidence type="ECO:0000256" key="6">
    <source>
        <dbReference type="ARBA" id="ARBA00022962"/>
    </source>
</evidence>
<dbReference type="GO" id="GO:0006529">
    <property type="term" value="P:asparagine biosynthetic process"/>
    <property type="evidence" value="ECO:0007669"/>
    <property type="project" value="UniProtKB-KW"/>
</dbReference>
<evidence type="ECO:0000256" key="3">
    <source>
        <dbReference type="ARBA" id="ARBA00012737"/>
    </source>
</evidence>
<reference evidence="11 12" key="1">
    <citation type="submission" date="2019-01" db="EMBL/GenBank/DDBJ databases">
        <title>Lacibacter sp. strain TTM-7.</title>
        <authorList>
            <person name="Chen W.-M."/>
        </authorList>
    </citation>
    <scope>NUCLEOTIDE SEQUENCE [LARGE SCALE GENOMIC DNA]</scope>
    <source>
        <strain evidence="11 12">TTM-7</strain>
    </source>
</reference>
<dbReference type="NCBIfam" id="TIGR01536">
    <property type="entry name" value="asn_synth_AEB"/>
    <property type="match status" value="1"/>
</dbReference>
<evidence type="ECO:0000256" key="9">
    <source>
        <dbReference type="PIRSR" id="PIRSR001589-2"/>
    </source>
</evidence>
<feature type="binding site" evidence="9">
    <location>
        <position position="99"/>
    </location>
    <ligand>
        <name>L-glutamine</name>
        <dbReference type="ChEBI" id="CHEBI:58359"/>
    </ligand>
</feature>
<feature type="binding site" evidence="9">
    <location>
        <position position="287"/>
    </location>
    <ligand>
        <name>ATP</name>
        <dbReference type="ChEBI" id="CHEBI:30616"/>
    </ligand>
</feature>
<dbReference type="Gene3D" id="3.60.20.10">
    <property type="entry name" value="Glutamine Phosphoribosylpyrophosphate, subunit 1, domain 1"/>
    <property type="match status" value="1"/>
</dbReference>
<name>A0A4Q1CDQ0_9BACT</name>
<dbReference type="GO" id="GO:0004066">
    <property type="term" value="F:asparagine synthase (glutamine-hydrolyzing) activity"/>
    <property type="evidence" value="ECO:0007669"/>
    <property type="project" value="UniProtKB-EC"/>
</dbReference>
<organism evidence="11 12">
    <name type="scientific">Lacibacter luteus</name>
    <dbReference type="NCBI Taxonomy" id="2508719"/>
    <lineage>
        <taxon>Bacteria</taxon>
        <taxon>Pseudomonadati</taxon>
        <taxon>Bacteroidota</taxon>
        <taxon>Chitinophagia</taxon>
        <taxon>Chitinophagales</taxon>
        <taxon>Chitinophagaceae</taxon>
        <taxon>Lacibacter</taxon>
    </lineage>
</organism>
<comment type="pathway">
    <text evidence="1">Amino-acid biosynthesis; L-asparagine biosynthesis; L-asparagine from L-aspartate (L-Gln route): step 1/1.</text>
</comment>
<dbReference type="Pfam" id="PF13537">
    <property type="entry name" value="GATase_7"/>
    <property type="match status" value="1"/>
</dbReference>
<comment type="similarity">
    <text evidence="2">Belongs to the asparagine synthetase family.</text>
</comment>
<dbReference type="SUPFAM" id="SSF56235">
    <property type="entry name" value="N-terminal nucleophile aminohydrolases (Ntn hydrolases)"/>
    <property type="match status" value="1"/>
</dbReference>
<dbReference type="InterPro" id="IPR029055">
    <property type="entry name" value="Ntn_hydrolases_N"/>
</dbReference>
<dbReference type="CDD" id="cd00712">
    <property type="entry name" value="AsnB"/>
    <property type="match status" value="1"/>
</dbReference>
<dbReference type="CDD" id="cd01991">
    <property type="entry name" value="Asn_synthase_B_C"/>
    <property type="match status" value="1"/>
</dbReference>
<dbReference type="GO" id="GO:0005524">
    <property type="term" value="F:ATP binding"/>
    <property type="evidence" value="ECO:0007669"/>
    <property type="project" value="UniProtKB-KW"/>
</dbReference>
<dbReference type="AlphaFoldDB" id="A0A4Q1CDQ0"/>
<comment type="caution">
    <text evidence="11">The sequence shown here is derived from an EMBL/GenBank/DDBJ whole genome shotgun (WGS) entry which is preliminary data.</text>
</comment>
<evidence type="ECO:0000313" key="11">
    <source>
        <dbReference type="EMBL" id="RXK57444.1"/>
    </source>
</evidence>
<dbReference type="InterPro" id="IPR017932">
    <property type="entry name" value="GATase_2_dom"/>
</dbReference>
<dbReference type="PROSITE" id="PS51278">
    <property type="entry name" value="GATASE_TYPE_2"/>
    <property type="match status" value="1"/>
</dbReference>
<dbReference type="GO" id="GO:0005829">
    <property type="term" value="C:cytosol"/>
    <property type="evidence" value="ECO:0007669"/>
    <property type="project" value="TreeGrafter"/>
</dbReference>
<dbReference type="PANTHER" id="PTHR43284">
    <property type="entry name" value="ASPARAGINE SYNTHETASE (GLUTAMINE-HYDROLYZING)"/>
    <property type="match status" value="1"/>
</dbReference>
<dbReference type="OrthoDB" id="9763290at2"/>
<keyword evidence="12" id="KW-1185">Reference proteome</keyword>
<dbReference type="InterPro" id="IPR014729">
    <property type="entry name" value="Rossmann-like_a/b/a_fold"/>
</dbReference>
<proteinExistence type="inferred from homology"/>
<keyword evidence="8" id="KW-0061">Asparagine biosynthesis</keyword>
<gene>
    <name evidence="11" type="primary">asnB</name>
    <name evidence="11" type="ORF">ESA94_21160</name>
</gene>
<feature type="binding site" evidence="9">
    <location>
        <begin position="359"/>
        <end position="360"/>
    </location>
    <ligand>
        <name>ATP</name>
        <dbReference type="ChEBI" id="CHEBI:30616"/>
    </ligand>
</feature>
<evidence type="ECO:0000256" key="5">
    <source>
        <dbReference type="ARBA" id="ARBA00022840"/>
    </source>
</evidence>
<dbReference type="SUPFAM" id="SSF52402">
    <property type="entry name" value="Adenine nucleotide alpha hydrolases-like"/>
    <property type="match status" value="1"/>
</dbReference>
<dbReference type="EMBL" id="SDHW01000011">
    <property type="protein sequence ID" value="RXK57444.1"/>
    <property type="molecule type" value="Genomic_DNA"/>
</dbReference>
<dbReference type="InterPro" id="IPR033738">
    <property type="entry name" value="AsnB_N"/>
</dbReference>
<evidence type="ECO:0000259" key="10">
    <source>
        <dbReference type="PROSITE" id="PS51278"/>
    </source>
</evidence>
<keyword evidence="6 8" id="KW-0315">Glutamine amidotransferase</keyword>
<dbReference type="PANTHER" id="PTHR43284:SF1">
    <property type="entry name" value="ASPARAGINE SYNTHETASE"/>
    <property type="match status" value="1"/>
</dbReference>